<dbReference type="OrthoDB" id="446014at2759"/>
<sequence length="225" mass="24155">MSALPAKIVLKSTTSKTLNDRFTELSRQLKSPPQVTLSGLRMGQMQQFHASAKNRRLAAQMANRPGVQAALGQPQRDTSVQNRLGNQNRLSVQGRLGRNKMTGLRTANRGGRQQTKIAPGRIGVKRGGFVSKRGGLSSAGRGRGTQNRLGRGAGRGMQVGRGGGKIRGGRGRGRGGSRGRGRGGQNNPAKSKDDLDKELDDYMTHTKSHLDAELDQYMQGAGNDE</sequence>
<dbReference type="EnsemblMetazoa" id="XM_021040245.2">
    <property type="protein sequence ID" value="XP_020895904.1"/>
    <property type="gene ID" value="LOC110234846"/>
</dbReference>
<protein>
    <recommendedName>
        <fullName evidence="3">Chromatin target of PRMT1 protein C-terminal domain-containing protein</fullName>
    </recommendedName>
</protein>
<dbReference type="RefSeq" id="XP_020895904.1">
    <property type="nucleotide sequence ID" value="XM_021040245.2"/>
</dbReference>
<dbReference type="RefSeq" id="XP_020895905.1">
    <property type="nucleotide sequence ID" value="XM_021040246.2"/>
</dbReference>
<dbReference type="KEGG" id="epa:110234846"/>
<feature type="compositionally biased region" description="Low complexity" evidence="2">
    <location>
        <begin position="131"/>
        <end position="140"/>
    </location>
</feature>
<dbReference type="GO" id="GO:0003723">
    <property type="term" value="F:RNA binding"/>
    <property type="evidence" value="ECO:0007669"/>
    <property type="project" value="UniProtKB-KW"/>
</dbReference>
<proteinExistence type="predicted"/>
<keyword evidence="5" id="KW-1185">Reference proteome</keyword>
<evidence type="ECO:0000256" key="1">
    <source>
        <dbReference type="ARBA" id="ARBA00022884"/>
    </source>
</evidence>
<dbReference type="InterPro" id="IPR052656">
    <property type="entry name" value="CTOP_PRMT1"/>
</dbReference>
<dbReference type="PANTHER" id="PTHR48426">
    <property type="entry name" value="CHROMATIN TARGET OF PRMT1 PROTEIN"/>
    <property type="match status" value="1"/>
</dbReference>
<feature type="compositionally biased region" description="Basic and acidic residues" evidence="2">
    <location>
        <begin position="190"/>
        <end position="207"/>
    </location>
</feature>
<keyword evidence="1" id="KW-0694">RNA-binding</keyword>
<dbReference type="PANTHER" id="PTHR48426:SF1">
    <property type="entry name" value="CHROMATIN TARGET OF PRMT1 PROTEIN"/>
    <property type="match status" value="1"/>
</dbReference>
<accession>A0A913WY57</accession>
<feature type="region of interest" description="Disordered" evidence="2">
    <location>
        <begin position="125"/>
        <end position="207"/>
    </location>
</feature>
<feature type="compositionally biased region" description="Gly residues" evidence="2">
    <location>
        <begin position="151"/>
        <end position="166"/>
    </location>
</feature>
<dbReference type="SMART" id="SM01218">
    <property type="entry name" value="FoP_duplication"/>
    <property type="match status" value="1"/>
</dbReference>
<name>A0A913WY57_EXADI</name>
<reference evidence="4" key="1">
    <citation type="submission" date="2022-11" db="UniProtKB">
        <authorList>
            <consortium name="EnsemblMetazoa"/>
        </authorList>
    </citation>
    <scope>IDENTIFICATION</scope>
</reference>
<dbReference type="GeneID" id="110234846"/>
<dbReference type="Proteomes" id="UP000887567">
    <property type="component" value="Unplaced"/>
</dbReference>
<evidence type="ECO:0000259" key="3">
    <source>
        <dbReference type="SMART" id="SM01218"/>
    </source>
</evidence>
<dbReference type="AlphaFoldDB" id="A0A913WY57"/>
<feature type="compositionally biased region" description="Basic residues" evidence="2">
    <location>
        <begin position="167"/>
        <end position="181"/>
    </location>
</feature>
<evidence type="ECO:0000256" key="2">
    <source>
        <dbReference type="SAM" id="MobiDB-lite"/>
    </source>
</evidence>
<feature type="domain" description="Chromatin target of PRMT1 protein C-terminal" evidence="3">
    <location>
        <begin position="133"/>
        <end position="224"/>
    </location>
</feature>
<dbReference type="OMA" id="KIQMQRQ"/>
<evidence type="ECO:0000313" key="5">
    <source>
        <dbReference type="Proteomes" id="UP000887567"/>
    </source>
</evidence>
<evidence type="ECO:0000313" key="4">
    <source>
        <dbReference type="EnsemblMetazoa" id="XP_020895905.1"/>
    </source>
</evidence>
<organism evidence="4 5">
    <name type="scientific">Exaiptasia diaphana</name>
    <name type="common">Tropical sea anemone</name>
    <name type="synonym">Aiptasia pulchella</name>
    <dbReference type="NCBI Taxonomy" id="2652724"/>
    <lineage>
        <taxon>Eukaryota</taxon>
        <taxon>Metazoa</taxon>
        <taxon>Cnidaria</taxon>
        <taxon>Anthozoa</taxon>
        <taxon>Hexacorallia</taxon>
        <taxon>Actiniaria</taxon>
        <taxon>Aiptasiidae</taxon>
        <taxon>Exaiptasia</taxon>
    </lineage>
</organism>
<dbReference type="EnsemblMetazoa" id="XM_021040246.2">
    <property type="protein sequence ID" value="XP_020895905.1"/>
    <property type="gene ID" value="LOC110234846"/>
</dbReference>
<dbReference type="InterPro" id="IPR025715">
    <property type="entry name" value="FoP_C"/>
</dbReference>
<dbReference type="Pfam" id="PF13865">
    <property type="entry name" value="FoP_duplication"/>
    <property type="match status" value="1"/>
</dbReference>